<organism evidence="1 2">
    <name type="scientific">Segatella oris F0302</name>
    <dbReference type="NCBI Taxonomy" id="649760"/>
    <lineage>
        <taxon>Bacteria</taxon>
        <taxon>Pseudomonadati</taxon>
        <taxon>Bacteroidota</taxon>
        <taxon>Bacteroidia</taxon>
        <taxon>Bacteroidales</taxon>
        <taxon>Prevotellaceae</taxon>
        <taxon>Segatella</taxon>
    </lineage>
</organism>
<comment type="caution">
    <text evidence="1">The sequence shown here is derived from an EMBL/GenBank/DDBJ whole genome shotgun (WGS) entry which is preliminary data.</text>
</comment>
<proteinExistence type="predicted"/>
<reference evidence="1 2" key="1">
    <citation type="submission" date="2009-11" db="EMBL/GenBank/DDBJ databases">
        <authorList>
            <person name="Weinstock G."/>
            <person name="Sodergren E."/>
            <person name="Clifton S."/>
            <person name="Fulton L."/>
            <person name="Fulton B."/>
            <person name="Courtney L."/>
            <person name="Fronick C."/>
            <person name="Harrison M."/>
            <person name="Strong C."/>
            <person name="Farmer C."/>
            <person name="Delahaunty K."/>
            <person name="Markovic C."/>
            <person name="Hall O."/>
            <person name="Minx P."/>
            <person name="Tomlinson C."/>
            <person name="Mitreva M."/>
            <person name="Nelson J."/>
            <person name="Hou S."/>
            <person name="Wollam A."/>
            <person name="Pepin K.H."/>
            <person name="Johnson M."/>
            <person name="Bhonagiri V."/>
            <person name="Nash W.E."/>
            <person name="Warren W."/>
            <person name="Chinwalla A."/>
            <person name="Mardis E.R."/>
            <person name="Wilson R.K."/>
        </authorList>
    </citation>
    <scope>NUCLEOTIDE SEQUENCE [LARGE SCALE GENOMIC DNA]</scope>
    <source>
        <strain evidence="1 2">F0302</strain>
    </source>
</reference>
<evidence type="ECO:0000313" key="1">
    <source>
        <dbReference type="EMBL" id="EFB32771.1"/>
    </source>
</evidence>
<dbReference type="STRING" id="649760.HMPREF0971_00786"/>
<dbReference type="HOGENOM" id="CLU_2882247_0_0_10"/>
<sequence length="74" mass="8439">MINSTVRSDLFVFNCYLCHVSFLLTCYVCSTKIGEISDISKCFENFVSQTLGVLTRVYAAELRYCIGFMIFISL</sequence>
<dbReference type="Proteomes" id="UP000004079">
    <property type="component" value="Unassembled WGS sequence"/>
</dbReference>
<dbReference type="AlphaFoldDB" id="D1QP96"/>
<name>D1QP96_9BACT</name>
<evidence type="ECO:0000313" key="2">
    <source>
        <dbReference type="Proteomes" id="UP000004079"/>
    </source>
</evidence>
<gene>
    <name evidence="1" type="ORF">HMPREF0971_00786</name>
</gene>
<protein>
    <submittedName>
        <fullName evidence="1">Uncharacterized protein</fullName>
    </submittedName>
</protein>
<dbReference type="EMBL" id="ACUZ02000010">
    <property type="protein sequence ID" value="EFB32771.1"/>
    <property type="molecule type" value="Genomic_DNA"/>
</dbReference>
<accession>D1QP96</accession>